<comment type="caution">
    <text evidence="1">The sequence shown here is derived from an EMBL/GenBank/DDBJ whole genome shotgun (WGS) entry which is preliminary data.</text>
</comment>
<protein>
    <submittedName>
        <fullName evidence="1">Uncharacterized protein</fullName>
    </submittedName>
</protein>
<evidence type="ECO:0000313" key="2">
    <source>
        <dbReference type="Proteomes" id="UP001168821"/>
    </source>
</evidence>
<accession>A0AA38I1T6</accession>
<gene>
    <name evidence="1" type="ORF">Zmor_024267</name>
</gene>
<proteinExistence type="predicted"/>
<keyword evidence="2" id="KW-1185">Reference proteome</keyword>
<evidence type="ECO:0000313" key="1">
    <source>
        <dbReference type="EMBL" id="KAJ3646691.1"/>
    </source>
</evidence>
<reference evidence="1" key="1">
    <citation type="journal article" date="2023" name="G3 (Bethesda)">
        <title>Whole genome assemblies of Zophobas morio and Tenebrio molitor.</title>
        <authorList>
            <person name="Kaur S."/>
            <person name="Stinson S.A."/>
            <person name="diCenzo G.C."/>
        </authorList>
    </citation>
    <scope>NUCLEOTIDE SEQUENCE</scope>
    <source>
        <strain evidence="1">QUZm001</strain>
    </source>
</reference>
<dbReference type="Proteomes" id="UP001168821">
    <property type="component" value="Unassembled WGS sequence"/>
</dbReference>
<organism evidence="1 2">
    <name type="scientific">Zophobas morio</name>
    <dbReference type="NCBI Taxonomy" id="2755281"/>
    <lineage>
        <taxon>Eukaryota</taxon>
        <taxon>Metazoa</taxon>
        <taxon>Ecdysozoa</taxon>
        <taxon>Arthropoda</taxon>
        <taxon>Hexapoda</taxon>
        <taxon>Insecta</taxon>
        <taxon>Pterygota</taxon>
        <taxon>Neoptera</taxon>
        <taxon>Endopterygota</taxon>
        <taxon>Coleoptera</taxon>
        <taxon>Polyphaga</taxon>
        <taxon>Cucujiformia</taxon>
        <taxon>Tenebrionidae</taxon>
        <taxon>Zophobas</taxon>
    </lineage>
</organism>
<dbReference type="EMBL" id="JALNTZ010000007">
    <property type="protein sequence ID" value="KAJ3646691.1"/>
    <property type="molecule type" value="Genomic_DNA"/>
</dbReference>
<name>A0AA38I1T6_9CUCU</name>
<sequence length="157" mass="17834">MVTAKDELDRLTGTCIPLNEFLNINNLKQCNLIMNSNLHLLDLVLTSSDLTCNVQRCDNALVPEDKHHPSLDIDVNISVANHEVKFGKYGDTNDKMKYNFRKGNYVQLYDAIATKDWSQIRSVKDVNEACDLFHQELDALLDYSVPKSTVKLSTYPV</sequence>
<dbReference type="AlphaFoldDB" id="A0AA38I1T6"/>